<keyword evidence="7 10" id="KW-0010">Activator</keyword>
<comment type="subcellular location">
    <subcellularLocation>
        <location evidence="1 10">Nucleus</location>
    </subcellularLocation>
</comment>
<keyword evidence="13" id="KW-1185">Reference proteome</keyword>
<comment type="caution">
    <text evidence="12">The sequence shown here is derived from an EMBL/GenBank/DDBJ whole genome shotgun (WGS) entry which is preliminary data.</text>
</comment>
<evidence type="ECO:0000256" key="11">
    <source>
        <dbReference type="SAM" id="MobiDB-lite"/>
    </source>
</evidence>
<proteinExistence type="inferred from homology"/>
<feature type="region of interest" description="Disordered" evidence="11">
    <location>
        <begin position="1"/>
        <end position="23"/>
    </location>
</feature>
<dbReference type="AlphaFoldDB" id="A0A9N9EIK9"/>
<evidence type="ECO:0000256" key="1">
    <source>
        <dbReference type="ARBA" id="ARBA00004123"/>
    </source>
</evidence>
<sequence length="413" mass="46340">MSVSDPSPESFSEQSNGNEDIEEGLNTEFSTPLQVGQPETSTNLSPKAALAFSILCDLLDECTLDVIFEAHREAKLSSSLCQICNTECRSFVVQPGMDIFGNHPQLNNPPTFECVNCQRPYPSKRYAPHLEKCMGLAGRSSSRMRLPNNSRLSSEGNPSSPYTPVYSEDNANQSDSDDDLYVEKKRKKSNGKSRASSPAKFSKLRRQNVGHSRSSELCLIDCGKVIPGEASRSQSPAPSSKSDSPYRSSIVLNLHYGIYAQNWWAPRIGENDNTRAVPYRFYMHVACILNNNQFIIEVVKQEQNLLQPGFICTSNNQTTKITNTPSEIVQKFLERIEFIPYFIKVDSFVIIISNIGINASNNFKTNFTLSLLTKLGSNRCFVLQQLTEHGVSLDFYIKDQLKKHFEDETLIMV</sequence>
<dbReference type="GO" id="GO:0071819">
    <property type="term" value="C:DUBm complex"/>
    <property type="evidence" value="ECO:0007669"/>
    <property type="project" value="TreeGrafter"/>
</dbReference>
<evidence type="ECO:0000256" key="2">
    <source>
        <dbReference type="ARBA" id="ARBA00022723"/>
    </source>
</evidence>
<evidence type="ECO:0000256" key="8">
    <source>
        <dbReference type="ARBA" id="ARBA00023163"/>
    </source>
</evidence>
<dbReference type="InterPro" id="IPR051078">
    <property type="entry name" value="SGF11"/>
</dbReference>
<feature type="compositionally biased region" description="Polar residues" evidence="11">
    <location>
        <begin position="1"/>
        <end position="18"/>
    </location>
</feature>
<evidence type="ECO:0000256" key="10">
    <source>
        <dbReference type="RuleBase" id="RU261113"/>
    </source>
</evidence>
<dbReference type="InterPro" id="IPR013246">
    <property type="entry name" value="SAGA_su_Sgf11"/>
</dbReference>
<dbReference type="Proteomes" id="UP000789759">
    <property type="component" value="Unassembled WGS sequence"/>
</dbReference>
<dbReference type="Pfam" id="PF08209">
    <property type="entry name" value="Sgf11"/>
    <property type="match status" value="1"/>
</dbReference>
<keyword evidence="5" id="KW-0156">Chromatin regulator</keyword>
<accession>A0A9N9EIK9</accession>
<dbReference type="GO" id="GO:0008270">
    <property type="term" value="F:zinc ion binding"/>
    <property type="evidence" value="ECO:0007669"/>
    <property type="project" value="UniProtKB-KW"/>
</dbReference>
<dbReference type="EMBL" id="CAJVQA010008742">
    <property type="protein sequence ID" value="CAG8676401.1"/>
    <property type="molecule type" value="Genomic_DNA"/>
</dbReference>
<feature type="region of interest" description="Disordered" evidence="11">
    <location>
        <begin position="141"/>
        <end position="208"/>
    </location>
</feature>
<dbReference type="OrthoDB" id="21557at2759"/>
<evidence type="ECO:0000256" key="6">
    <source>
        <dbReference type="ARBA" id="ARBA00023015"/>
    </source>
</evidence>
<dbReference type="GO" id="GO:0006325">
    <property type="term" value="P:chromatin organization"/>
    <property type="evidence" value="ECO:0007669"/>
    <property type="project" value="UniProtKB-KW"/>
</dbReference>
<evidence type="ECO:0000256" key="7">
    <source>
        <dbReference type="ARBA" id="ARBA00023159"/>
    </source>
</evidence>
<dbReference type="Gene3D" id="3.30.160.60">
    <property type="entry name" value="Classic Zinc Finger"/>
    <property type="match status" value="1"/>
</dbReference>
<dbReference type="GO" id="GO:0006357">
    <property type="term" value="P:regulation of transcription by RNA polymerase II"/>
    <property type="evidence" value="ECO:0007669"/>
    <property type="project" value="TreeGrafter"/>
</dbReference>
<dbReference type="GO" id="GO:0000124">
    <property type="term" value="C:SAGA complex"/>
    <property type="evidence" value="ECO:0007669"/>
    <property type="project" value="TreeGrafter"/>
</dbReference>
<keyword evidence="6" id="KW-0805">Transcription regulation</keyword>
<evidence type="ECO:0000256" key="5">
    <source>
        <dbReference type="ARBA" id="ARBA00022853"/>
    </source>
</evidence>
<keyword evidence="4" id="KW-0862">Zinc</keyword>
<evidence type="ECO:0000256" key="4">
    <source>
        <dbReference type="ARBA" id="ARBA00022833"/>
    </source>
</evidence>
<keyword evidence="8" id="KW-0804">Transcription</keyword>
<feature type="compositionally biased region" description="Polar residues" evidence="11">
    <location>
        <begin position="141"/>
        <end position="162"/>
    </location>
</feature>
<protein>
    <recommendedName>
        <fullName evidence="10">SAGA-associated factor 11</fullName>
    </recommendedName>
</protein>
<evidence type="ECO:0000256" key="3">
    <source>
        <dbReference type="ARBA" id="ARBA00022771"/>
    </source>
</evidence>
<evidence type="ECO:0000313" key="13">
    <source>
        <dbReference type="Proteomes" id="UP000789759"/>
    </source>
</evidence>
<keyword evidence="9" id="KW-0539">Nucleus</keyword>
<keyword evidence="3" id="KW-0863">Zinc-finger</keyword>
<name>A0A9N9EIK9_9GLOM</name>
<reference evidence="12" key="1">
    <citation type="submission" date="2021-06" db="EMBL/GenBank/DDBJ databases">
        <authorList>
            <person name="Kallberg Y."/>
            <person name="Tangrot J."/>
            <person name="Rosling A."/>
        </authorList>
    </citation>
    <scope>NUCLEOTIDE SEQUENCE</scope>
    <source>
        <strain evidence="12">FL966</strain>
    </source>
</reference>
<gene>
    <name evidence="12" type="ORF">CPELLU_LOCUS10543</name>
</gene>
<evidence type="ECO:0000313" key="12">
    <source>
        <dbReference type="EMBL" id="CAG8676401.1"/>
    </source>
</evidence>
<comment type="similarity">
    <text evidence="10">Belongs to the SGF11 family.</text>
</comment>
<organism evidence="12 13">
    <name type="scientific">Cetraspora pellucida</name>
    <dbReference type="NCBI Taxonomy" id="1433469"/>
    <lineage>
        <taxon>Eukaryota</taxon>
        <taxon>Fungi</taxon>
        <taxon>Fungi incertae sedis</taxon>
        <taxon>Mucoromycota</taxon>
        <taxon>Glomeromycotina</taxon>
        <taxon>Glomeromycetes</taxon>
        <taxon>Diversisporales</taxon>
        <taxon>Gigasporaceae</taxon>
        <taxon>Cetraspora</taxon>
    </lineage>
</organism>
<keyword evidence="2" id="KW-0479">Metal-binding</keyword>
<evidence type="ECO:0000256" key="9">
    <source>
        <dbReference type="ARBA" id="ARBA00023242"/>
    </source>
</evidence>
<dbReference type="PANTHER" id="PTHR46367:SF1">
    <property type="entry name" value="ATAXIN-7-LIKE PROTEIN 3"/>
    <property type="match status" value="1"/>
</dbReference>
<dbReference type="PANTHER" id="PTHR46367">
    <property type="entry name" value="ATAXIN-7-LIKE PROTEIN 3"/>
    <property type="match status" value="1"/>
</dbReference>
<dbReference type="GO" id="GO:0003713">
    <property type="term" value="F:transcription coactivator activity"/>
    <property type="evidence" value="ECO:0007669"/>
    <property type="project" value="TreeGrafter"/>
</dbReference>